<dbReference type="EMBL" id="JTDE01001017">
    <property type="protein sequence ID" value="KAF7259830.1"/>
    <property type="molecule type" value="Genomic_DNA"/>
</dbReference>
<dbReference type="OrthoDB" id="6077919at2759"/>
<feature type="transmembrane region" description="Helical" evidence="1">
    <location>
        <begin position="47"/>
        <end position="68"/>
    </location>
</feature>
<dbReference type="Proteomes" id="UP000822476">
    <property type="component" value="Unassembled WGS sequence"/>
</dbReference>
<dbReference type="AlphaFoldDB" id="A0A8S9Z2P0"/>
<keyword evidence="1" id="KW-0472">Membrane</keyword>
<protein>
    <submittedName>
        <fullName evidence="2">Uncharacterized protein</fullName>
    </submittedName>
</protein>
<keyword evidence="1" id="KW-0812">Transmembrane</keyword>
<reference evidence="2" key="1">
    <citation type="submission" date="2019-07" db="EMBL/GenBank/DDBJ databases">
        <title>Annotation for the trematode Paragonimus miyazaki's.</title>
        <authorList>
            <person name="Choi Y.-J."/>
        </authorList>
    </citation>
    <scope>NUCLEOTIDE SEQUENCE</scope>
    <source>
        <strain evidence="2">Japan</strain>
    </source>
</reference>
<keyword evidence="3" id="KW-1185">Reference proteome</keyword>
<proteinExistence type="predicted"/>
<evidence type="ECO:0000256" key="1">
    <source>
        <dbReference type="SAM" id="Phobius"/>
    </source>
</evidence>
<evidence type="ECO:0000313" key="3">
    <source>
        <dbReference type="Proteomes" id="UP000822476"/>
    </source>
</evidence>
<gene>
    <name evidence="2" type="ORF">EG68_02068</name>
</gene>
<comment type="caution">
    <text evidence="2">The sequence shown here is derived from an EMBL/GenBank/DDBJ whole genome shotgun (WGS) entry which is preliminary data.</text>
</comment>
<name>A0A8S9Z2P0_9TREM</name>
<accession>A0A8S9Z2P0</accession>
<sequence>MKIACSPAVRNCGLNMEYTFHLLCKYKGNLEMTLHALLYETLVVYDYVYAGTFLLLLTVLNSSVNRLVKPLSSSFLLSLNEECF</sequence>
<organism evidence="2 3">
    <name type="scientific">Paragonimus skrjabini miyazakii</name>
    <dbReference type="NCBI Taxonomy" id="59628"/>
    <lineage>
        <taxon>Eukaryota</taxon>
        <taxon>Metazoa</taxon>
        <taxon>Spiralia</taxon>
        <taxon>Lophotrochozoa</taxon>
        <taxon>Platyhelminthes</taxon>
        <taxon>Trematoda</taxon>
        <taxon>Digenea</taxon>
        <taxon>Plagiorchiida</taxon>
        <taxon>Troglotremata</taxon>
        <taxon>Troglotrematidae</taxon>
        <taxon>Paragonimus</taxon>
    </lineage>
</organism>
<evidence type="ECO:0000313" key="2">
    <source>
        <dbReference type="EMBL" id="KAF7259830.1"/>
    </source>
</evidence>
<keyword evidence="1" id="KW-1133">Transmembrane helix</keyword>